<feature type="transmembrane region" description="Helical" evidence="1">
    <location>
        <begin position="115"/>
        <end position="136"/>
    </location>
</feature>
<protein>
    <submittedName>
        <fullName evidence="2">Uncharacterized protein</fullName>
    </submittedName>
</protein>
<keyword evidence="1" id="KW-0812">Transmembrane</keyword>
<dbReference type="AlphaFoldDB" id="A0A1H9ZUE6"/>
<evidence type="ECO:0000313" key="2">
    <source>
        <dbReference type="EMBL" id="SES85333.1"/>
    </source>
</evidence>
<dbReference type="STRING" id="1120990.SAMN03080614_101328"/>
<dbReference type="RefSeq" id="WP_091349896.1">
    <property type="nucleotide sequence ID" value="NZ_FOIF01000013.1"/>
</dbReference>
<evidence type="ECO:0000256" key="1">
    <source>
        <dbReference type="SAM" id="Phobius"/>
    </source>
</evidence>
<keyword evidence="1" id="KW-0472">Membrane</keyword>
<dbReference type="OrthoDB" id="9853482at2"/>
<sequence>MELLARILPKALKEMWMNLLELLLVNILGVTIILLFITTYFFFPLLSLVLFLLVISPLFLTLYNGVNALYTGDKLTFGFKEGIRKWKMGIKYGIFSAIIPLLIYVNLTFYQSFDLSWWSVALSIFWIYVFVGYIMLQFYLPCVLVDTHLSFFQSLKYSAILVIGNFGYTFGWILLLGLFLLLLFLVNNVVTLNIVFFAFLGIGIALQTRAYLTLKERQGLESAEKKE</sequence>
<feature type="transmembrane region" description="Helical" evidence="1">
    <location>
        <begin position="20"/>
        <end position="43"/>
    </location>
</feature>
<dbReference type="EMBL" id="FOIF01000013">
    <property type="protein sequence ID" value="SES85333.1"/>
    <property type="molecule type" value="Genomic_DNA"/>
</dbReference>
<feature type="transmembrane region" description="Helical" evidence="1">
    <location>
        <begin position="192"/>
        <end position="212"/>
    </location>
</feature>
<dbReference type="Proteomes" id="UP000243819">
    <property type="component" value="Unassembled WGS sequence"/>
</dbReference>
<reference evidence="3" key="1">
    <citation type="submission" date="2016-10" db="EMBL/GenBank/DDBJ databases">
        <authorList>
            <person name="Varghese N."/>
            <person name="Submissions S."/>
        </authorList>
    </citation>
    <scope>NUCLEOTIDE SEQUENCE [LARGE SCALE GENOMIC DNA]</scope>
    <source>
        <strain evidence="3">DSM 13577</strain>
    </source>
</reference>
<feature type="transmembrane region" description="Helical" evidence="1">
    <location>
        <begin position="157"/>
        <end position="186"/>
    </location>
</feature>
<feature type="transmembrane region" description="Helical" evidence="1">
    <location>
        <begin position="49"/>
        <end position="70"/>
    </location>
</feature>
<proteinExistence type="predicted"/>
<evidence type="ECO:0000313" key="3">
    <source>
        <dbReference type="Proteomes" id="UP000243819"/>
    </source>
</evidence>
<feature type="transmembrane region" description="Helical" evidence="1">
    <location>
        <begin position="90"/>
        <end position="109"/>
    </location>
</feature>
<keyword evidence="1" id="KW-1133">Transmembrane helix</keyword>
<accession>A0A1H9ZUE6</accession>
<name>A0A1H9ZUE6_9FIRM</name>
<keyword evidence="3" id="KW-1185">Reference proteome</keyword>
<gene>
    <name evidence="2" type="ORF">SAMN03080614_101328</name>
</gene>
<organism evidence="2 3">
    <name type="scientific">Anaerobranca gottschalkii DSM 13577</name>
    <dbReference type="NCBI Taxonomy" id="1120990"/>
    <lineage>
        <taxon>Bacteria</taxon>
        <taxon>Bacillati</taxon>
        <taxon>Bacillota</taxon>
        <taxon>Clostridia</taxon>
        <taxon>Eubacteriales</taxon>
        <taxon>Proteinivoracaceae</taxon>
        <taxon>Anaerobranca</taxon>
    </lineage>
</organism>